<dbReference type="SUPFAM" id="SSF82607">
    <property type="entry name" value="YbaB-like"/>
    <property type="match status" value="1"/>
</dbReference>
<reference evidence="3 4" key="1">
    <citation type="journal article" date="2013" name="Genome Announc.">
        <title>Draft Genome Sequence of Catellicoccus marimammalium, a Novel Species Commonly Found in Gull Feces.</title>
        <authorList>
            <person name="Weigand M.R."/>
            <person name="Ryu H."/>
            <person name="Bozcek L."/>
            <person name="Konstantinidis K.T."/>
            <person name="Santo Domingo J.W."/>
        </authorList>
    </citation>
    <scope>NUCLEOTIDE SEQUENCE [LARGE SCALE GENOMIC DNA]</scope>
    <source>
        <strain evidence="3 4">M35/04/3</strain>
    </source>
</reference>
<organism evidence="3 4">
    <name type="scientific">Catellicoccus marimammalium M35/04/3</name>
    <dbReference type="NCBI Taxonomy" id="1234409"/>
    <lineage>
        <taxon>Bacteria</taxon>
        <taxon>Bacillati</taxon>
        <taxon>Bacillota</taxon>
        <taxon>Bacilli</taxon>
        <taxon>Lactobacillales</taxon>
        <taxon>Enterococcaceae</taxon>
        <taxon>Catellicoccus</taxon>
    </lineage>
</organism>
<dbReference type="eggNOG" id="COG0718">
    <property type="taxonomic scope" value="Bacteria"/>
</dbReference>
<dbReference type="PIRSF" id="PIRSF004555">
    <property type="entry name" value="UCP004555"/>
    <property type="match status" value="1"/>
</dbReference>
<dbReference type="PANTHER" id="PTHR33449:SF1">
    <property type="entry name" value="NUCLEOID-ASSOCIATED PROTEIN YBAB"/>
    <property type="match status" value="1"/>
</dbReference>
<dbReference type="Proteomes" id="UP000016057">
    <property type="component" value="Unassembled WGS sequence"/>
</dbReference>
<dbReference type="EMBL" id="AMYT01000021">
    <property type="protein sequence ID" value="EKU27039.1"/>
    <property type="molecule type" value="Genomic_DNA"/>
</dbReference>
<keyword evidence="1 2" id="KW-0238">DNA-binding</keyword>
<accession>K8Z7V1</accession>
<comment type="caution">
    <text evidence="3">The sequence shown here is derived from an EMBL/GenBank/DDBJ whole genome shotgun (WGS) entry which is preliminary data.</text>
</comment>
<name>K8Z7V1_9ENTE</name>
<protein>
    <recommendedName>
        <fullName evidence="2">Nucleoid-associated protein C683_1035</fullName>
    </recommendedName>
</protein>
<keyword evidence="4" id="KW-1185">Reference proteome</keyword>
<dbReference type="RefSeq" id="WP_009491667.1">
    <property type="nucleotide sequence ID" value="NZ_AMYT01000021.1"/>
</dbReference>
<evidence type="ECO:0000313" key="4">
    <source>
        <dbReference type="Proteomes" id="UP000016057"/>
    </source>
</evidence>
<proteinExistence type="inferred from homology"/>
<dbReference type="NCBIfam" id="TIGR00103">
    <property type="entry name" value="DNA_YbaB_EbfC"/>
    <property type="match status" value="1"/>
</dbReference>
<dbReference type="GO" id="GO:0005829">
    <property type="term" value="C:cytosol"/>
    <property type="evidence" value="ECO:0007669"/>
    <property type="project" value="TreeGrafter"/>
</dbReference>
<sequence length="100" mass="11520">MNMQAMMRQVQKMQKEMTQEQERLQQTVFTAKSASDLVVVEVLGNRTIKNIEIKPEVIDPEDPDMLQDLLITTLNDAMKQIDTKTEQTMGRFTQGMSLPF</sequence>
<dbReference type="Gene3D" id="3.30.1310.10">
    <property type="entry name" value="Nucleoid-associated protein YbaB-like domain"/>
    <property type="match status" value="1"/>
</dbReference>
<dbReference type="HAMAP" id="MF_00274">
    <property type="entry name" value="DNA_YbaB_EbfC"/>
    <property type="match status" value="1"/>
</dbReference>
<dbReference type="Pfam" id="PF02575">
    <property type="entry name" value="YbaB_DNA_bd"/>
    <property type="match status" value="1"/>
</dbReference>
<dbReference type="GO" id="GO:0043590">
    <property type="term" value="C:bacterial nucleoid"/>
    <property type="evidence" value="ECO:0007669"/>
    <property type="project" value="UniProtKB-UniRule"/>
</dbReference>
<keyword evidence="2" id="KW-0963">Cytoplasm</keyword>
<comment type="subcellular location">
    <subcellularLocation>
        <location evidence="2">Cytoplasm</location>
        <location evidence="2">Nucleoid</location>
    </subcellularLocation>
</comment>
<evidence type="ECO:0000256" key="1">
    <source>
        <dbReference type="ARBA" id="ARBA00023125"/>
    </source>
</evidence>
<dbReference type="PANTHER" id="PTHR33449">
    <property type="entry name" value="NUCLEOID-ASSOCIATED PROTEIN YBAB"/>
    <property type="match status" value="1"/>
</dbReference>
<dbReference type="InterPro" id="IPR036894">
    <property type="entry name" value="YbaB-like_sf"/>
</dbReference>
<dbReference type="PATRIC" id="fig|1234409.3.peg.986"/>
<dbReference type="GO" id="GO:0003677">
    <property type="term" value="F:DNA binding"/>
    <property type="evidence" value="ECO:0007669"/>
    <property type="project" value="UniProtKB-UniRule"/>
</dbReference>
<dbReference type="AlphaFoldDB" id="K8Z7V1"/>
<dbReference type="STRING" id="1234409.C683_1035"/>
<gene>
    <name evidence="3" type="ORF">C683_1035</name>
</gene>
<evidence type="ECO:0000313" key="3">
    <source>
        <dbReference type="EMBL" id="EKU27039.1"/>
    </source>
</evidence>
<evidence type="ECO:0000256" key="2">
    <source>
        <dbReference type="HAMAP-Rule" id="MF_00274"/>
    </source>
</evidence>
<dbReference type="InterPro" id="IPR004401">
    <property type="entry name" value="YbaB/EbfC"/>
</dbReference>
<comment type="subunit">
    <text evidence="2">Homodimer.</text>
</comment>
<comment type="similarity">
    <text evidence="2">Belongs to the YbaB/EbfC family.</text>
</comment>
<comment type="function">
    <text evidence="2">Binds to DNA and alters its conformation. May be involved in regulation of gene expression, nucleoid organization and DNA protection.</text>
</comment>